<evidence type="ECO:0000256" key="8">
    <source>
        <dbReference type="ARBA" id="ARBA00022989"/>
    </source>
</evidence>
<feature type="compositionally biased region" description="Gly residues" evidence="12">
    <location>
        <begin position="91"/>
        <end position="103"/>
    </location>
</feature>
<protein>
    <recommendedName>
        <fullName evidence="11">Potassium-transporting ATPase KdpC subunit</fullName>
    </recommendedName>
    <alternativeName>
        <fullName evidence="11">ATP phosphohydrolase [potassium-transporting] C chain</fullName>
    </alternativeName>
    <alternativeName>
        <fullName evidence="11">Potassium-binding and translocating subunit C</fullName>
    </alternativeName>
    <alternativeName>
        <fullName evidence="11">Potassium-translocating ATPase C chain</fullName>
    </alternativeName>
</protein>
<keyword evidence="6 11" id="KW-0067">ATP-binding</keyword>
<comment type="caution">
    <text evidence="13">The sequence shown here is derived from an EMBL/GenBank/DDBJ whole genome shotgun (WGS) entry which is preliminary data.</text>
</comment>
<dbReference type="GO" id="GO:0008556">
    <property type="term" value="F:P-type potassium transmembrane transporter activity"/>
    <property type="evidence" value="ECO:0007669"/>
    <property type="project" value="InterPro"/>
</dbReference>
<evidence type="ECO:0000256" key="9">
    <source>
        <dbReference type="ARBA" id="ARBA00023065"/>
    </source>
</evidence>
<feature type="transmembrane region" description="Helical" evidence="11">
    <location>
        <begin position="12"/>
        <end position="36"/>
    </location>
</feature>
<dbReference type="InterPro" id="IPR003820">
    <property type="entry name" value="KdpC"/>
</dbReference>
<keyword evidence="14" id="KW-1185">Reference proteome</keyword>
<keyword evidence="13" id="KW-0378">Hydrolase</keyword>
<evidence type="ECO:0000256" key="3">
    <source>
        <dbReference type="ARBA" id="ARBA00022538"/>
    </source>
</evidence>
<keyword evidence="7 11" id="KW-0630">Potassium</keyword>
<organism evidence="13 14">
    <name type="scientific">Bifidobacterium reuteri DSM 23975</name>
    <dbReference type="NCBI Taxonomy" id="1437610"/>
    <lineage>
        <taxon>Bacteria</taxon>
        <taxon>Bacillati</taxon>
        <taxon>Actinomycetota</taxon>
        <taxon>Actinomycetes</taxon>
        <taxon>Bifidobacteriales</taxon>
        <taxon>Bifidobacteriaceae</taxon>
        <taxon>Bifidobacterium</taxon>
    </lineage>
</organism>
<keyword evidence="8 11" id="KW-1133">Transmembrane helix</keyword>
<dbReference type="RefSeq" id="WP_044095803.1">
    <property type="nucleotide sequence ID" value="NZ_JGZK01000003.1"/>
</dbReference>
<keyword evidence="4 11" id="KW-0812">Transmembrane</keyword>
<evidence type="ECO:0000256" key="4">
    <source>
        <dbReference type="ARBA" id="ARBA00022692"/>
    </source>
</evidence>
<accession>A0A087CUV0</accession>
<keyword evidence="2 11" id="KW-1003">Cell membrane</keyword>
<comment type="subcellular location">
    <subcellularLocation>
        <location evidence="11">Cell membrane</location>
        <topology evidence="11">Single-pass membrane protein</topology>
    </subcellularLocation>
</comment>
<evidence type="ECO:0000313" key="14">
    <source>
        <dbReference type="Proteomes" id="UP000028984"/>
    </source>
</evidence>
<evidence type="ECO:0000256" key="11">
    <source>
        <dbReference type="HAMAP-Rule" id="MF_00276"/>
    </source>
</evidence>
<keyword evidence="9 11" id="KW-0406">Ion transport</keyword>
<keyword evidence="10 11" id="KW-0472">Membrane</keyword>
<evidence type="ECO:0000313" key="13">
    <source>
        <dbReference type="EMBL" id="KFI87050.1"/>
    </source>
</evidence>
<reference evidence="13 14" key="1">
    <citation type="submission" date="2014-03" db="EMBL/GenBank/DDBJ databases">
        <title>Genomics of Bifidobacteria.</title>
        <authorList>
            <person name="Ventura M."/>
            <person name="Milani C."/>
            <person name="Lugli G.A."/>
        </authorList>
    </citation>
    <scope>NUCLEOTIDE SEQUENCE [LARGE SCALE GENOMIC DNA]</scope>
    <source>
        <strain evidence="13 14">DSM 23975</strain>
    </source>
</reference>
<evidence type="ECO:0000256" key="7">
    <source>
        <dbReference type="ARBA" id="ARBA00022958"/>
    </source>
</evidence>
<keyword evidence="5 11" id="KW-0547">Nucleotide-binding</keyword>
<evidence type="ECO:0000256" key="5">
    <source>
        <dbReference type="ARBA" id="ARBA00022741"/>
    </source>
</evidence>
<comment type="subunit">
    <text evidence="11">The system is composed of three essential subunits: KdpA, KdpB and KdpC.</text>
</comment>
<gene>
    <name evidence="11" type="primary">kdpC</name>
    <name evidence="13" type="ORF">BREU_0066</name>
</gene>
<proteinExistence type="inferred from homology"/>
<dbReference type="HAMAP" id="MF_00276">
    <property type="entry name" value="KdpC"/>
    <property type="match status" value="1"/>
</dbReference>
<comment type="similarity">
    <text evidence="11">Belongs to the KdpC family.</text>
</comment>
<evidence type="ECO:0000256" key="2">
    <source>
        <dbReference type="ARBA" id="ARBA00022475"/>
    </source>
</evidence>
<dbReference type="PIRSF" id="PIRSF001296">
    <property type="entry name" value="K_ATPase_KdpC"/>
    <property type="match status" value="1"/>
</dbReference>
<dbReference type="NCBIfam" id="TIGR00681">
    <property type="entry name" value="kdpC"/>
    <property type="match status" value="1"/>
</dbReference>
<dbReference type="PANTHER" id="PTHR30042">
    <property type="entry name" value="POTASSIUM-TRANSPORTING ATPASE C CHAIN"/>
    <property type="match status" value="1"/>
</dbReference>
<keyword evidence="3 11" id="KW-0633">Potassium transport</keyword>
<dbReference type="AlphaFoldDB" id="A0A087CUV0"/>
<dbReference type="Proteomes" id="UP000028984">
    <property type="component" value="Unassembled WGS sequence"/>
</dbReference>
<feature type="region of interest" description="Disordered" evidence="12">
    <location>
        <begin position="74"/>
        <end position="111"/>
    </location>
</feature>
<dbReference type="GO" id="GO:0005886">
    <property type="term" value="C:plasma membrane"/>
    <property type="evidence" value="ECO:0007669"/>
    <property type="project" value="UniProtKB-SubCell"/>
</dbReference>
<keyword evidence="1 11" id="KW-0813">Transport</keyword>
<evidence type="ECO:0000256" key="12">
    <source>
        <dbReference type="SAM" id="MobiDB-lite"/>
    </source>
</evidence>
<comment type="function">
    <text evidence="11">Part of the high-affinity ATP-driven potassium transport (or Kdp) system, which catalyzes the hydrolysis of ATP coupled with the electrogenic transport of potassium into the cytoplasm. This subunit acts as a catalytic chaperone that increases the ATP-binding affinity of the ATP-hydrolyzing subunit KdpB by the formation of a transient KdpB/KdpC/ATP ternary complex.</text>
</comment>
<dbReference type="eggNOG" id="COG2156">
    <property type="taxonomic scope" value="Bacteria"/>
</dbReference>
<dbReference type="GO" id="GO:0016787">
    <property type="term" value="F:hydrolase activity"/>
    <property type="evidence" value="ECO:0007669"/>
    <property type="project" value="UniProtKB-KW"/>
</dbReference>
<dbReference type="GO" id="GO:0005524">
    <property type="term" value="F:ATP binding"/>
    <property type="evidence" value="ECO:0007669"/>
    <property type="project" value="UniProtKB-UniRule"/>
</dbReference>
<evidence type="ECO:0000256" key="1">
    <source>
        <dbReference type="ARBA" id="ARBA00022448"/>
    </source>
</evidence>
<dbReference type="Pfam" id="PF02669">
    <property type="entry name" value="KdpC"/>
    <property type="match status" value="1"/>
</dbReference>
<dbReference type="STRING" id="1437610.BREU_0066"/>
<evidence type="ECO:0000256" key="6">
    <source>
        <dbReference type="ARBA" id="ARBA00022840"/>
    </source>
</evidence>
<dbReference type="PANTHER" id="PTHR30042:SF2">
    <property type="entry name" value="POTASSIUM-TRANSPORTING ATPASE KDPC SUBUNIT"/>
    <property type="match status" value="1"/>
</dbReference>
<name>A0A087CUV0_9BIFI</name>
<sequence length="210" mass="22120">MKSSMSLNLRSYWAGFKAVIVFTVIVVVYTFVLAGIGQLGMPDKANGSMITNAQGEVVGSSLIGQSFTDENGDALPQYFQSRPSAASDPEQGGGQPGYYGGASSGTNKGHADEDLIKSTTELRKAIAEREGVSVKDVPADAVSASSSGLDPEISPEYAAIQVKRVAKERGLSEEQVEKLVKENTTGRGLGFIGESTVNVVKLNLALDELE</sequence>
<evidence type="ECO:0000256" key="10">
    <source>
        <dbReference type="ARBA" id="ARBA00023136"/>
    </source>
</evidence>
<dbReference type="EMBL" id="JGZK01000003">
    <property type="protein sequence ID" value="KFI87050.1"/>
    <property type="molecule type" value="Genomic_DNA"/>
</dbReference>